<feature type="region of interest" description="Disordered" evidence="1">
    <location>
        <begin position="1"/>
        <end position="26"/>
    </location>
</feature>
<reference evidence="4 5" key="2">
    <citation type="journal article" date="2015" name="Stand. Genomic Sci.">
        <title>Draft genome sequence of Cellulomonas carbonis T26(T) and comparative analysis of six Cellulomonas genomes.</title>
        <authorList>
            <person name="Zhuang W."/>
            <person name="Zhang S."/>
            <person name="Xia X."/>
            <person name="Wang G."/>
        </authorList>
    </citation>
    <scope>NUCLEOTIDE SEQUENCE [LARGE SCALE GENOMIC DNA]</scope>
    <source>
        <strain evidence="4 5">T26</strain>
    </source>
</reference>
<keyword evidence="2" id="KW-0812">Transmembrane</keyword>
<dbReference type="Pfam" id="PF14258">
    <property type="entry name" value="DUF4350"/>
    <property type="match status" value="1"/>
</dbReference>
<sequence>PVPPTGTPATVAPDVAPGAVLGDGTTARGRARSRWRRARWPLVVLLGVLVAAALASVLEPRTSTDPLGHDNPEADGARAVAQVLTGQGVTITPVSTTADAARAAGPGVTLLVSSTWYLSDEQVERVRGTGADLVVVSPDDWHVPVLTGGAVDVVWSASTTVEPRCDDPAARAAGTLTTSGGPYVAVTDAASVCFTGSDGAGGVASATVDGARVTLVSDGSVLTNRYVADEGNAALALHLLGRNDELVWYLPSATDTGESATDPFALLPPWVGPVAAQLGLVLAVVALWRARRLGRLVTEPLPVTVRAAEATEGRARLYRRARSRGHAAAALRAGTARRAAGRLGLPRSAGATDVVDAVARATRRPAEQVTALLYGPPPTDDAGLLRLARQLDELESEVHRT</sequence>
<accession>A0A0A0BLL4</accession>
<dbReference type="AlphaFoldDB" id="A0A0A0BLL4"/>
<keyword evidence="5" id="KW-1185">Reference proteome</keyword>
<comment type="caution">
    <text evidence="4">The sequence shown here is derived from an EMBL/GenBank/DDBJ whole genome shotgun (WGS) entry which is preliminary data.</text>
</comment>
<protein>
    <recommendedName>
        <fullName evidence="3">DUF4350 domain-containing protein</fullName>
    </recommendedName>
</protein>
<evidence type="ECO:0000259" key="3">
    <source>
        <dbReference type="Pfam" id="PF14258"/>
    </source>
</evidence>
<dbReference type="InterPro" id="IPR025646">
    <property type="entry name" value="DUF4350"/>
</dbReference>
<proteinExistence type="predicted"/>
<gene>
    <name evidence="4" type="ORF">N868_02285</name>
</gene>
<feature type="compositionally biased region" description="Low complexity" evidence="1">
    <location>
        <begin position="7"/>
        <end position="26"/>
    </location>
</feature>
<evidence type="ECO:0000256" key="1">
    <source>
        <dbReference type="SAM" id="MobiDB-lite"/>
    </source>
</evidence>
<evidence type="ECO:0000256" key="2">
    <source>
        <dbReference type="SAM" id="Phobius"/>
    </source>
</evidence>
<evidence type="ECO:0000313" key="5">
    <source>
        <dbReference type="Proteomes" id="UP000029839"/>
    </source>
</evidence>
<keyword evidence="2" id="KW-1133">Transmembrane helix</keyword>
<feature type="non-terminal residue" evidence="4">
    <location>
        <position position="1"/>
    </location>
</feature>
<organism evidence="4 5">
    <name type="scientific">Cellulomonas carbonis T26</name>
    <dbReference type="NCBI Taxonomy" id="947969"/>
    <lineage>
        <taxon>Bacteria</taxon>
        <taxon>Bacillati</taxon>
        <taxon>Actinomycetota</taxon>
        <taxon>Actinomycetes</taxon>
        <taxon>Micrococcales</taxon>
        <taxon>Cellulomonadaceae</taxon>
        <taxon>Cellulomonas</taxon>
    </lineage>
</organism>
<dbReference type="RefSeq" id="WP_237558559.1">
    <property type="nucleotide sequence ID" value="NZ_AXCY01000098.1"/>
</dbReference>
<keyword evidence="2" id="KW-0472">Membrane</keyword>
<dbReference type="EMBL" id="AXCY01000098">
    <property type="protein sequence ID" value="KGM09418.1"/>
    <property type="molecule type" value="Genomic_DNA"/>
</dbReference>
<feature type="domain" description="DUF4350" evidence="3">
    <location>
        <begin position="70"/>
        <end position="240"/>
    </location>
</feature>
<evidence type="ECO:0000313" key="4">
    <source>
        <dbReference type="EMBL" id="KGM09418.1"/>
    </source>
</evidence>
<dbReference type="Proteomes" id="UP000029839">
    <property type="component" value="Unassembled WGS sequence"/>
</dbReference>
<reference evidence="4 5" key="1">
    <citation type="submission" date="2013-08" db="EMBL/GenBank/DDBJ databases">
        <title>Genome sequencing of Cellulomonas carbonis T26.</title>
        <authorList>
            <person name="Chen F."/>
            <person name="Li Y."/>
            <person name="Wang G."/>
        </authorList>
    </citation>
    <scope>NUCLEOTIDE SEQUENCE [LARGE SCALE GENOMIC DNA]</scope>
    <source>
        <strain evidence="4 5">T26</strain>
    </source>
</reference>
<feature type="transmembrane region" description="Helical" evidence="2">
    <location>
        <begin position="40"/>
        <end position="58"/>
    </location>
</feature>
<name>A0A0A0BLL4_9CELL</name>